<dbReference type="Pfam" id="PF22025">
    <property type="entry name" value="ThiI_fer"/>
    <property type="match status" value="1"/>
</dbReference>
<reference evidence="21" key="1">
    <citation type="submission" date="2009-12" db="EMBL/GenBank/DDBJ databases">
        <title>Complete sequence of Treponema azotonutricium strain ZAS-9.</title>
        <authorList>
            <person name="Tetu S.G."/>
            <person name="Matson E."/>
            <person name="Ren Q."/>
            <person name="Seshadri R."/>
            <person name="Elbourne L."/>
            <person name="Hassan K.A."/>
            <person name="Durkin A."/>
            <person name="Radune D."/>
            <person name="Mohamoud Y."/>
            <person name="Shay R."/>
            <person name="Jin S."/>
            <person name="Zhang X."/>
            <person name="Lucey K."/>
            <person name="Ballor N.R."/>
            <person name="Ottesen E."/>
            <person name="Rosenthal R."/>
            <person name="Allen A."/>
            <person name="Leadbetter J.R."/>
            <person name="Paulsen I.T."/>
        </authorList>
    </citation>
    <scope>NUCLEOTIDE SEQUENCE [LARGE SCALE GENOMIC DNA]</scope>
    <source>
        <strain evidence="21">ATCC BAA-888 / DSM 13862 / ZAS-9</strain>
    </source>
</reference>
<dbReference type="CDD" id="cd01712">
    <property type="entry name" value="PPase_ThiI"/>
    <property type="match status" value="1"/>
</dbReference>
<keyword evidence="2 18" id="KW-0963">Cytoplasm</keyword>
<dbReference type="GO" id="GO:0005524">
    <property type="term" value="F:ATP binding"/>
    <property type="evidence" value="ECO:0007669"/>
    <property type="project" value="UniProtKB-UniRule"/>
</dbReference>
<evidence type="ECO:0000256" key="12">
    <source>
        <dbReference type="ARBA" id="ARBA00061472"/>
    </source>
</evidence>
<protein>
    <recommendedName>
        <fullName evidence="14 18">Probable tRNA sulfurtransferase</fullName>
        <ecNumber evidence="13 18">2.8.1.4</ecNumber>
    </recommendedName>
    <alternativeName>
        <fullName evidence="15 18">Sulfur carrier protein ThiS sulfurtransferase</fullName>
    </alternativeName>
    <alternativeName>
        <fullName evidence="16 18">Thiamine biosynthesis protein ThiI</fullName>
    </alternativeName>
    <alternativeName>
        <fullName evidence="17 18">tRNA 4-thiouridine synthase</fullName>
    </alternativeName>
</protein>
<evidence type="ECO:0000256" key="11">
    <source>
        <dbReference type="ARBA" id="ARBA00058382"/>
    </source>
</evidence>
<reference evidence="20 21" key="2">
    <citation type="journal article" date="2011" name="ISME J.">
        <title>RNA-seq reveals cooperative metabolic interactions between two termite-gut spirochete species in co-culture.</title>
        <authorList>
            <person name="Rosenthal A.Z."/>
            <person name="Matson E.G."/>
            <person name="Eldar A."/>
            <person name="Leadbetter J.R."/>
        </authorList>
    </citation>
    <scope>NUCLEOTIDE SEQUENCE [LARGE SCALE GENOMIC DNA]</scope>
    <source>
        <strain evidence="21">ATCC BAA-888 / DSM 13862 / ZAS-9</strain>
    </source>
</reference>
<evidence type="ECO:0000313" key="21">
    <source>
        <dbReference type="Proteomes" id="UP000009222"/>
    </source>
</evidence>
<dbReference type="GO" id="GO:0005829">
    <property type="term" value="C:cytosol"/>
    <property type="evidence" value="ECO:0007669"/>
    <property type="project" value="TreeGrafter"/>
</dbReference>
<dbReference type="CDD" id="cd11716">
    <property type="entry name" value="THUMP_ThiI"/>
    <property type="match status" value="1"/>
</dbReference>
<feature type="binding site" evidence="18">
    <location>
        <begin position="182"/>
        <end position="183"/>
    </location>
    <ligand>
        <name>ATP</name>
        <dbReference type="ChEBI" id="CHEBI:30616"/>
    </ligand>
</feature>
<dbReference type="SMART" id="SM00981">
    <property type="entry name" value="THUMP"/>
    <property type="match status" value="1"/>
</dbReference>
<comment type="subcellular location">
    <subcellularLocation>
        <location evidence="1 18">Cytoplasm</location>
    </subcellularLocation>
</comment>
<dbReference type="FunCoup" id="F5YCB1">
    <property type="interactions" value="89"/>
</dbReference>
<dbReference type="InterPro" id="IPR014729">
    <property type="entry name" value="Rossmann-like_a/b/a_fold"/>
</dbReference>
<dbReference type="HOGENOM" id="CLU_037952_4_0_12"/>
<dbReference type="AlphaFoldDB" id="F5YCB1"/>
<dbReference type="InParanoid" id="F5YCB1"/>
<evidence type="ECO:0000256" key="3">
    <source>
        <dbReference type="ARBA" id="ARBA00022555"/>
    </source>
</evidence>
<dbReference type="InterPro" id="IPR049961">
    <property type="entry name" value="ThiI_N"/>
</dbReference>
<evidence type="ECO:0000256" key="15">
    <source>
        <dbReference type="ARBA" id="ARBA00075337"/>
    </source>
</evidence>
<evidence type="ECO:0000256" key="7">
    <source>
        <dbReference type="ARBA" id="ARBA00022884"/>
    </source>
</evidence>
<dbReference type="InterPro" id="IPR049962">
    <property type="entry name" value="THUMP_ThiI"/>
</dbReference>
<dbReference type="GO" id="GO:0002937">
    <property type="term" value="P:tRNA 4-thiouridine biosynthesis"/>
    <property type="evidence" value="ECO:0007669"/>
    <property type="project" value="TreeGrafter"/>
</dbReference>
<dbReference type="SUPFAM" id="SSF143437">
    <property type="entry name" value="THUMP domain-like"/>
    <property type="match status" value="1"/>
</dbReference>
<comment type="pathway">
    <text evidence="18">Cofactor biosynthesis; thiamine diphosphate biosynthesis.</text>
</comment>
<dbReference type="PANTHER" id="PTHR43209:SF1">
    <property type="entry name" value="TRNA SULFURTRANSFERASE"/>
    <property type="match status" value="1"/>
</dbReference>
<evidence type="ECO:0000256" key="9">
    <source>
        <dbReference type="ARBA" id="ARBA00050570"/>
    </source>
</evidence>
<dbReference type="GO" id="GO:0000049">
    <property type="term" value="F:tRNA binding"/>
    <property type="evidence" value="ECO:0007669"/>
    <property type="project" value="UniProtKB-UniRule"/>
</dbReference>
<keyword evidence="7 18" id="KW-0694">RNA-binding</keyword>
<dbReference type="GO" id="GO:0009228">
    <property type="term" value="P:thiamine biosynthetic process"/>
    <property type="evidence" value="ECO:0007669"/>
    <property type="project" value="UniProtKB-KW"/>
</dbReference>
<sequence length="392" mass="43309">MSKTLYLLKPGELTLKGGNRQSFEAVLRRNLAALLKGTGAQVSTTNGRFFVRCPEGSELQAEDALNHLVGISGWAKTRICEKEKPSVLAACVEEGRLLVSKGIKTFKVEARRTDKSFPLNSYEIECQAGDAICEAFPNLKVDVHEPEGIVSVEIREKAFIYGIANQGLRGLPVGTAGRGLLLLSGGIDSPVAGFMMACRGMSLEAVYFHAYPYTSNEARQKTVKLAEIVGRYSLGMRLFVINFTPLQMRIKERSPEEWRTVLLRMAMMDCAEKLAIRRGNKCLVSGESLSQVASQTIENITCTQSRVTLPVLRPLIGTNKEQIIGMAKKLGTYETSILPYEDCCVLFSPPHPILRGDPEEAWKLYEALECGDLIEEALRAKELERCGYPAKP</sequence>
<dbReference type="EC" id="2.8.1.4" evidence="13 18"/>
<evidence type="ECO:0000256" key="5">
    <source>
        <dbReference type="ARBA" id="ARBA00022741"/>
    </source>
</evidence>
<evidence type="ECO:0000256" key="16">
    <source>
        <dbReference type="ARBA" id="ARBA00077849"/>
    </source>
</evidence>
<dbReference type="KEGG" id="taz:TREAZ_0458"/>
<evidence type="ECO:0000256" key="6">
    <source>
        <dbReference type="ARBA" id="ARBA00022840"/>
    </source>
</evidence>
<dbReference type="InterPro" id="IPR054173">
    <property type="entry name" value="ThiI_fer"/>
</dbReference>
<comment type="function">
    <text evidence="11 18">Catalyzes the ATP-dependent transfer of a sulfur to tRNA to produce 4-thiouridine in position 8 of tRNAs, which functions as a near-UV photosensor. Also catalyzes the transfer of sulfur to the sulfur carrier protein ThiS, forming ThiS-thiocarboxylate. This is a step in the synthesis of thiazole, in the thiamine biosynthesis pathway. The sulfur is donated as persulfide by IscS.</text>
</comment>
<evidence type="ECO:0000256" key="1">
    <source>
        <dbReference type="ARBA" id="ARBA00004496"/>
    </source>
</evidence>
<keyword evidence="6 18" id="KW-0067">ATP-binding</keyword>
<proteinExistence type="inferred from homology"/>
<comment type="similarity">
    <text evidence="12 18">Belongs to the ThiI family.</text>
</comment>
<dbReference type="Proteomes" id="UP000009222">
    <property type="component" value="Chromosome"/>
</dbReference>
<dbReference type="eggNOG" id="COG0301">
    <property type="taxonomic scope" value="Bacteria"/>
</dbReference>
<keyword evidence="4 18" id="KW-0808">Transferase</keyword>
<keyword evidence="5 18" id="KW-0547">Nucleotide-binding</keyword>
<keyword evidence="8 18" id="KW-0784">Thiamine biosynthesis</keyword>
<evidence type="ECO:0000256" key="4">
    <source>
        <dbReference type="ARBA" id="ARBA00022679"/>
    </source>
</evidence>
<dbReference type="Gene3D" id="3.30.2130.30">
    <property type="match status" value="1"/>
</dbReference>
<organism evidence="20 21">
    <name type="scientific">Leadbettera azotonutricia (strain ATCC BAA-888 / DSM 13862 / ZAS-9)</name>
    <name type="common">Treponema azotonutricium</name>
    <dbReference type="NCBI Taxonomy" id="545695"/>
    <lineage>
        <taxon>Bacteria</taxon>
        <taxon>Pseudomonadati</taxon>
        <taxon>Spirochaetota</taxon>
        <taxon>Spirochaetia</taxon>
        <taxon>Spirochaetales</taxon>
        <taxon>Breznakiellaceae</taxon>
        <taxon>Leadbettera</taxon>
    </lineage>
</organism>
<evidence type="ECO:0000256" key="10">
    <source>
        <dbReference type="ARBA" id="ARBA00052330"/>
    </source>
</evidence>
<dbReference type="PROSITE" id="PS51165">
    <property type="entry name" value="THUMP"/>
    <property type="match status" value="1"/>
</dbReference>
<dbReference type="GO" id="GO:0009229">
    <property type="term" value="P:thiamine diphosphate biosynthetic process"/>
    <property type="evidence" value="ECO:0007669"/>
    <property type="project" value="UniProtKB-UniRule"/>
</dbReference>
<dbReference type="SUPFAM" id="SSF52402">
    <property type="entry name" value="Adenine nucleotide alpha hydrolases-like"/>
    <property type="match status" value="1"/>
</dbReference>
<evidence type="ECO:0000256" key="2">
    <source>
        <dbReference type="ARBA" id="ARBA00022490"/>
    </source>
</evidence>
<dbReference type="STRING" id="545695.TREAZ_0458"/>
<keyword evidence="3 18" id="KW-0820">tRNA-binding</keyword>
<dbReference type="RefSeq" id="WP_015711489.1">
    <property type="nucleotide sequence ID" value="NC_015577.1"/>
</dbReference>
<keyword evidence="21" id="KW-1185">Reference proteome</keyword>
<feature type="binding site" evidence="18">
    <location>
        <begin position="207"/>
        <end position="208"/>
    </location>
    <ligand>
        <name>ATP</name>
        <dbReference type="ChEBI" id="CHEBI:30616"/>
    </ligand>
</feature>
<dbReference type="InterPro" id="IPR004114">
    <property type="entry name" value="THUMP_dom"/>
</dbReference>
<dbReference type="Pfam" id="PF02568">
    <property type="entry name" value="ThiI"/>
    <property type="match status" value="1"/>
</dbReference>
<dbReference type="EMBL" id="CP001841">
    <property type="protein sequence ID" value="AEF81713.1"/>
    <property type="molecule type" value="Genomic_DNA"/>
</dbReference>
<dbReference type="HAMAP" id="MF_00021">
    <property type="entry name" value="ThiI"/>
    <property type="match status" value="1"/>
</dbReference>
<dbReference type="UniPathway" id="UPA00060"/>
<evidence type="ECO:0000256" key="17">
    <source>
        <dbReference type="ARBA" id="ARBA00080570"/>
    </source>
</evidence>
<evidence type="ECO:0000256" key="8">
    <source>
        <dbReference type="ARBA" id="ARBA00022977"/>
    </source>
</evidence>
<feature type="binding site" evidence="18">
    <location>
        <position position="264"/>
    </location>
    <ligand>
        <name>ATP</name>
        <dbReference type="ChEBI" id="CHEBI:30616"/>
    </ligand>
</feature>
<comment type="catalytic activity">
    <reaction evidence="10 18">
        <text>[ThiS sulfur-carrier protein]-C-terminal Gly-Gly-AMP + S-sulfanyl-L-cysteinyl-[cysteine desulfurase] + AH2 = [ThiS sulfur-carrier protein]-C-terminal-Gly-aminoethanethioate + L-cysteinyl-[cysteine desulfurase] + A + AMP + 2 H(+)</text>
        <dbReference type="Rhea" id="RHEA:43340"/>
        <dbReference type="Rhea" id="RHEA-COMP:12157"/>
        <dbReference type="Rhea" id="RHEA-COMP:12158"/>
        <dbReference type="Rhea" id="RHEA-COMP:12910"/>
        <dbReference type="Rhea" id="RHEA-COMP:19908"/>
        <dbReference type="ChEBI" id="CHEBI:13193"/>
        <dbReference type="ChEBI" id="CHEBI:15378"/>
        <dbReference type="ChEBI" id="CHEBI:17499"/>
        <dbReference type="ChEBI" id="CHEBI:29950"/>
        <dbReference type="ChEBI" id="CHEBI:61963"/>
        <dbReference type="ChEBI" id="CHEBI:90618"/>
        <dbReference type="ChEBI" id="CHEBI:232372"/>
        <dbReference type="ChEBI" id="CHEBI:456215"/>
    </reaction>
</comment>
<feature type="binding site" evidence="18">
    <location>
        <position position="295"/>
    </location>
    <ligand>
        <name>ATP</name>
        <dbReference type="ChEBI" id="CHEBI:30616"/>
    </ligand>
</feature>
<feature type="binding site" evidence="18">
    <location>
        <position position="286"/>
    </location>
    <ligand>
        <name>ATP</name>
        <dbReference type="ChEBI" id="CHEBI:30616"/>
    </ligand>
</feature>
<dbReference type="InterPro" id="IPR050102">
    <property type="entry name" value="tRNA_sulfurtransferase_ThiI"/>
</dbReference>
<dbReference type="FunFam" id="3.40.50.620:FF:000053">
    <property type="entry name" value="Probable tRNA sulfurtransferase"/>
    <property type="match status" value="1"/>
</dbReference>
<evidence type="ECO:0000256" key="13">
    <source>
        <dbReference type="ARBA" id="ARBA00066827"/>
    </source>
</evidence>
<accession>F5YCB1</accession>
<dbReference type="InterPro" id="IPR003720">
    <property type="entry name" value="tRNA_STrfase"/>
</dbReference>
<evidence type="ECO:0000259" key="19">
    <source>
        <dbReference type="PROSITE" id="PS51165"/>
    </source>
</evidence>
<dbReference type="PANTHER" id="PTHR43209">
    <property type="entry name" value="TRNA SULFURTRANSFERASE"/>
    <property type="match status" value="1"/>
</dbReference>
<dbReference type="Gene3D" id="3.40.50.620">
    <property type="entry name" value="HUPs"/>
    <property type="match status" value="1"/>
</dbReference>
<evidence type="ECO:0000313" key="20">
    <source>
        <dbReference type="EMBL" id="AEF81713.1"/>
    </source>
</evidence>
<dbReference type="GO" id="GO:0052837">
    <property type="term" value="P:thiazole biosynthetic process"/>
    <property type="evidence" value="ECO:0007669"/>
    <property type="project" value="TreeGrafter"/>
</dbReference>
<evidence type="ECO:0000256" key="18">
    <source>
        <dbReference type="HAMAP-Rule" id="MF_00021"/>
    </source>
</evidence>
<dbReference type="NCBIfam" id="TIGR00342">
    <property type="entry name" value="tRNA uracil 4-sulfurtransferase ThiI"/>
    <property type="match status" value="1"/>
</dbReference>
<comment type="catalytic activity">
    <reaction evidence="9 18">
        <text>[ThiI sulfur-carrier protein]-S-sulfanyl-L-cysteine + a uridine in tRNA + 2 reduced [2Fe-2S]-[ferredoxin] + ATP + H(+) = [ThiI sulfur-carrier protein]-L-cysteine + a 4-thiouridine in tRNA + 2 oxidized [2Fe-2S]-[ferredoxin] + AMP + diphosphate</text>
        <dbReference type="Rhea" id="RHEA:24176"/>
        <dbReference type="Rhea" id="RHEA-COMP:10000"/>
        <dbReference type="Rhea" id="RHEA-COMP:10001"/>
        <dbReference type="Rhea" id="RHEA-COMP:13337"/>
        <dbReference type="Rhea" id="RHEA-COMP:13338"/>
        <dbReference type="Rhea" id="RHEA-COMP:13339"/>
        <dbReference type="Rhea" id="RHEA-COMP:13340"/>
        <dbReference type="ChEBI" id="CHEBI:15378"/>
        <dbReference type="ChEBI" id="CHEBI:29950"/>
        <dbReference type="ChEBI" id="CHEBI:30616"/>
        <dbReference type="ChEBI" id="CHEBI:33019"/>
        <dbReference type="ChEBI" id="CHEBI:33737"/>
        <dbReference type="ChEBI" id="CHEBI:33738"/>
        <dbReference type="ChEBI" id="CHEBI:61963"/>
        <dbReference type="ChEBI" id="CHEBI:65315"/>
        <dbReference type="ChEBI" id="CHEBI:136798"/>
        <dbReference type="ChEBI" id="CHEBI:456215"/>
        <dbReference type="EC" id="2.8.1.4"/>
    </reaction>
</comment>
<name>F5YCB1_LEAAZ</name>
<dbReference type="InterPro" id="IPR020536">
    <property type="entry name" value="ThiI_AANH"/>
</dbReference>
<dbReference type="Pfam" id="PF02926">
    <property type="entry name" value="THUMP"/>
    <property type="match status" value="1"/>
</dbReference>
<feature type="domain" description="THUMP" evidence="19">
    <location>
        <begin position="59"/>
        <end position="165"/>
    </location>
</feature>
<gene>
    <name evidence="18 20" type="primary">thiI</name>
    <name evidence="20" type="ordered locus">TREAZ_0458</name>
</gene>
<evidence type="ECO:0000256" key="14">
    <source>
        <dbReference type="ARBA" id="ARBA00071867"/>
    </source>
</evidence>
<dbReference type="GO" id="GO:0004810">
    <property type="term" value="F:CCA tRNA nucleotidyltransferase activity"/>
    <property type="evidence" value="ECO:0007669"/>
    <property type="project" value="InterPro"/>
</dbReference>
<dbReference type="GO" id="GO:0140741">
    <property type="term" value="F:tRNA-uracil-4 sulfurtransferase activity"/>
    <property type="evidence" value="ECO:0007669"/>
    <property type="project" value="UniProtKB-EC"/>
</dbReference>